<gene>
    <name evidence="1" type="ORF">SCALOS_LOCUS9321</name>
</gene>
<evidence type="ECO:0000313" key="1">
    <source>
        <dbReference type="EMBL" id="CAG8669479.1"/>
    </source>
</evidence>
<dbReference type="EMBL" id="CAJVPM010028354">
    <property type="protein sequence ID" value="CAG8669479.1"/>
    <property type="molecule type" value="Genomic_DNA"/>
</dbReference>
<protein>
    <submittedName>
        <fullName evidence="1">952_t:CDS:1</fullName>
    </submittedName>
</protein>
<feature type="non-terminal residue" evidence="1">
    <location>
        <position position="60"/>
    </location>
</feature>
<evidence type="ECO:0000313" key="2">
    <source>
        <dbReference type="Proteomes" id="UP000789860"/>
    </source>
</evidence>
<accession>A0ACA9NP42</accession>
<name>A0ACA9NP42_9GLOM</name>
<sequence>KQNEEQRIKVLPKQILVNEEDGTSKILFNETTNIISSDNTSIKKRSSELQLGEKRMKLIN</sequence>
<reference evidence="1" key="1">
    <citation type="submission" date="2021-06" db="EMBL/GenBank/DDBJ databases">
        <authorList>
            <person name="Kallberg Y."/>
            <person name="Tangrot J."/>
            <person name="Rosling A."/>
        </authorList>
    </citation>
    <scope>NUCLEOTIDE SEQUENCE</scope>
    <source>
        <strain evidence="1">AU212A</strain>
    </source>
</reference>
<feature type="non-terminal residue" evidence="1">
    <location>
        <position position="1"/>
    </location>
</feature>
<comment type="caution">
    <text evidence="1">The sequence shown here is derived from an EMBL/GenBank/DDBJ whole genome shotgun (WGS) entry which is preliminary data.</text>
</comment>
<keyword evidence="2" id="KW-1185">Reference proteome</keyword>
<dbReference type="Proteomes" id="UP000789860">
    <property type="component" value="Unassembled WGS sequence"/>
</dbReference>
<proteinExistence type="predicted"/>
<organism evidence="1 2">
    <name type="scientific">Scutellospora calospora</name>
    <dbReference type="NCBI Taxonomy" id="85575"/>
    <lineage>
        <taxon>Eukaryota</taxon>
        <taxon>Fungi</taxon>
        <taxon>Fungi incertae sedis</taxon>
        <taxon>Mucoromycota</taxon>
        <taxon>Glomeromycotina</taxon>
        <taxon>Glomeromycetes</taxon>
        <taxon>Diversisporales</taxon>
        <taxon>Gigasporaceae</taxon>
        <taxon>Scutellospora</taxon>
    </lineage>
</organism>